<keyword evidence="5 7" id="KW-1133">Transmembrane helix</keyword>
<feature type="transmembrane region" description="Helical" evidence="7">
    <location>
        <begin position="37"/>
        <end position="54"/>
    </location>
</feature>
<evidence type="ECO:0000313" key="9">
    <source>
        <dbReference type="Proteomes" id="UP001596501"/>
    </source>
</evidence>
<evidence type="ECO:0000256" key="6">
    <source>
        <dbReference type="ARBA" id="ARBA00023136"/>
    </source>
</evidence>
<dbReference type="PIRSF" id="PIRSF006324">
    <property type="entry name" value="LeuE"/>
    <property type="match status" value="1"/>
</dbReference>
<evidence type="ECO:0000256" key="5">
    <source>
        <dbReference type="ARBA" id="ARBA00022989"/>
    </source>
</evidence>
<evidence type="ECO:0000313" key="8">
    <source>
        <dbReference type="EMBL" id="MFC7410443.1"/>
    </source>
</evidence>
<dbReference type="PANTHER" id="PTHR30086:SF14">
    <property type="entry name" value="HOMOSERINE_HOMOSERINE LACTONE EFFLUX PROTEIN"/>
    <property type="match status" value="1"/>
</dbReference>
<reference evidence="9" key="1">
    <citation type="journal article" date="2019" name="Int. J. Syst. Evol. Microbiol.">
        <title>The Global Catalogue of Microorganisms (GCM) 10K type strain sequencing project: providing services to taxonomists for standard genome sequencing and annotation.</title>
        <authorList>
            <consortium name="The Broad Institute Genomics Platform"/>
            <consortium name="The Broad Institute Genome Sequencing Center for Infectious Disease"/>
            <person name="Wu L."/>
            <person name="Ma J."/>
        </authorList>
    </citation>
    <scope>NUCLEOTIDE SEQUENCE [LARGE SCALE GENOMIC DNA]</scope>
    <source>
        <strain evidence="9">CGMCC 1.12371</strain>
    </source>
</reference>
<evidence type="ECO:0000256" key="7">
    <source>
        <dbReference type="SAM" id="Phobius"/>
    </source>
</evidence>
<keyword evidence="9" id="KW-1185">Reference proteome</keyword>
<evidence type="ECO:0000256" key="2">
    <source>
        <dbReference type="ARBA" id="ARBA00007928"/>
    </source>
</evidence>
<accession>A0ABW2QPE5</accession>
<evidence type="ECO:0000256" key="4">
    <source>
        <dbReference type="ARBA" id="ARBA00022692"/>
    </source>
</evidence>
<keyword evidence="6 7" id="KW-0472">Membrane</keyword>
<comment type="caution">
    <text evidence="8">The sequence shown here is derived from an EMBL/GenBank/DDBJ whole genome shotgun (WGS) entry which is preliminary data.</text>
</comment>
<proteinExistence type="inferred from homology"/>
<feature type="transmembrane region" description="Helical" evidence="7">
    <location>
        <begin position="61"/>
        <end position="86"/>
    </location>
</feature>
<organism evidence="8 9">
    <name type="scientific">Hydrogenophaga atypica</name>
    <dbReference type="NCBI Taxonomy" id="249409"/>
    <lineage>
        <taxon>Bacteria</taxon>
        <taxon>Pseudomonadati</taxon>
        <taxon>Pseudomonadota</taxon>
        <taxon>Betaproteobacteria</taxon>
        <taxon>Burkholderiales</taxon>
        <taxon>Comamonadaceae</taxon>
        <taxon>Hydrogenophaga</taxon>
    </lineage>
</organism>
<dbReference type="Proteomes" id="UP001596501">
    <property type="component" value="Unassembled WGS sequence"/>
</dbReference>
<dbReference type="EMBL" id="JBHTCA010000015">
    <property type="protein sequence ID" value="MFC7410443.1"/>
    <property type="molecule type" value="Genomic_DNA"/>
</dbReference>
<comment type="similarity">
    <text evidence="2">Belongs to the Rht family.</text>
</comment>
<evidence type="ECO:0000256" key="1">
    <source>
        <dbReference type="ARBA" id="ARBA00004651"/>
    </source>
</evidence>
<name>A0ABW2QPE5_9BURK</name>
<feature type="transmembrane region" description="Helical" evidence="7">
    <location>
        <begin position="145"/>
        <end position="166"/>
    </location>
</feature>
<dbReference type="InterPro" id="IPR001123">
    <property type="entry name" value="LeuE-type"/>
</dbReference>
<comment type="subcellular location">
    <subcellularLocation>
        <location evidence="1">Cell membrane</location>
        <topology evidence="1">Multi-pass membrane protein</topology>
    </subcellularLocation>
</comment>
<dbReference type="PANTHER" id="PTHR30086">
    <property type="entry name" value="ARGININE EXPORTER PROTEIN ARGO"/>
    <property type="match status" value="1"/>
</dbReference>
<keyword evidence="4 7" id="KW-0812">Transmembrane</keyword>
<dbReference type="RefSeq" id="WP_382198844.1">
    <property type="nucleotide sequence ID" value="NZ_JBHTCA010000015.1"/>
</dbReference>
<sequence length="205" mass="21597">MKLYALFVAMAAVTVLSPGPGVVMTLSNALRFGFRPALGGIMGIATGASVVAAVSATSAGALLASSALAFTVLKLVGAAYLIYLGIKLWRSPPFVFTTSSSPAGSFGRRFAEGLSLQFTNPKAIFFFLSVFPQFIDPAQPYAPQFVSLVMTYSALVVLIHSGYALFARGAQRWLRTERGGRQVNRLAGTTFVAFGLGLAMAKRAA</sequence>
<keyword evidence="3" id="KW-1003">Cell membrane</keyword>
<gene>
    <name evidence="8" type="ORF">ACFQPB_16375</name>
</gene>
<evidence type="ECO:0000256" key="3">
    <source>
        <dbReference type="ARBA" id="ARBA00022475"/>
    </source>
</evidence>
<protein>
    <submittedName>
        <fullName evidence="8">LysE family translocator</fullName>
    </submittedName>
</protein>
<dbReference type="Pfam" id="PF01810">
    <property type="entry name" value="LysE"/>
    <property type="match status" value="1"/>
</dbReference>